<dbReference type="NCBIfam" id="TIGR01538">
    <property type="entry name" value="portal_SPP1"/>
    <property type="match status" value="1"/>
</dbReference>
<gene>
    <name evidence="1" type="ORF">C7384_11225</name>
</gene>
<reference evidence="1 2" key="1">
    <citation type="submission" date="2018-04" db="EMBL/GenBank/DDBJ databases">
        <title>Genomic Encyclopedia of Type Strains, Phase IV (KMG-IV): sequencing the most valuable type-strain genomes for metagenomic binning, comparative biology and taxonomic classification.</title>
        <authorList>
            <person name="Goeker M."/>
        </authorList>
    </citation>
    <scope>NUCLEOTIDE SEQUENCE [LARGE SCALE GENOMIC DNA]</scope>
    <source>
        <strain evidence="1 2">DSM 28795</strain>
    </source>
</reference>
<proteinExistence type="predicted"/>
<evidence type="ECO:0000313" key="2">
    <source>
        <dbReference type="Proteomes" id="UP000245433"/>
    </source>
</evidence>
<dbReference type="Proteomes" id="UP000245433">
    <property type="component" value="Unassembled WGS sequence"/>
</dbReference>
<name>A0A2U1D4E8_9LACO</name>
<dbReference type="RefSeq" id="WP_089940220.1">
    <property type="nucleotide sequence ID" value="NZ_QEKT01000012.1"/>
</dbReference>
<dbReference type="OrthoDB" id="3189403at2"/>
<dbReference type="InterPro" id="IPR006428">
    <property type="entry name" value="Portal_SPP1-type"/>
</dbReference>
<dbReference type="EMBL" id="QEKT01000012">
    <property type="protein sequence ID" value="PVY82553.1"/>
    <property type="molecule type" value="Genomic_DNA"/>
</dbReference>
<organism evidence="1 2">
    <name type="scientific">Convivina intestini</name>
    <dbReference type="NCBI Taxonomy" id="1505726"/>
    <lineage>
        <taxon>Bacteria</taxon>
        <taxon>Bacillati</taxon>
        <taxon>Bacillota</taxon>
        <taxon>Bacilli</taxon>
        <taxon>Lactobacillales</taxon>
        <taxon>Lactobacillaceae</taxon>
        <taxon>Convivina</taxon>
    </lineage>
</organism>
<sequence>MTEDYQTKNYNDLKQSLMVYQEDLSNLTSQRIGEFLLHHYNNQRQRLIKLDSYYKGVNTEISREKSRRLDDGGADVRLSHPFAQEIADFHTSFSVGNPINISVDSDGNGQEDEHPLLDKINDVNDVDALFYDLFADMSKFGRAYANVFRDPNEKIERIVRLNPINTFMIYSKDIDPKPVMAVRYTPQQQVDTVSGDLLNSMYIVETWTDGEYRQSQPIEIGASILEDGWTIDDTQDIVSLPVVEFWNNSQRMGDYEGVISLIDAYDASQSDTANYMQDSNDAMLVIQGDINDLLDGIELAANPEDKEYLEKVVAAKKDMIKQIRESRTLFLKSGISGTGAQTNVSASYIHKEYDAAGVEAYKNRLFKNIHTFSRTPDVSDENFASNASGVAMQYKQLGVIQLAKTKRRMFEKGLSAIYGIIQDLELAVSGAWNIDSNDIKFMFTDNTPTDDVNTIQLLQQAGASFPQAYLDKYAPGIDAQQLGNLREQQDQAMADMQEEMTHIKLRQQAVDSDEEEVTGDE</sequence>
<protein>
    <submittedName>
        <fullName evidence="1">SPP1 family phage portal protein</fullName>
    </submittedName>
</protein>
<dbReference type="Pfam" id="PF05133">
    <property type="entry name" value="SPP1_portal"/>
    <property type="match status" value="1"/>
</dbReference>
<evidence type="ECO:0000313" key="1">
    <source>
        <dbReference type="EMBL" id="PVY82553.1"/>
    </source>
</evidence>
<comment type="caution">
    <text evidence="1">The sequence shown here is derived from an EMBL/GenBank/DDBJ whole genome shotgun (WGS) entry which is preliminary data.</text>
</comment>
<dbReference type="InterPro" id="IPR021145">
    <property type="entry name" value="Portal_protein_SPP1_Gp6-like"/>
</dbReference>
<accession>A0A2U1D4E8</accession>
<keyword evidence="2" id="KW-1185">Reference proteome</keyword>
<dbReference type="AlphaFoldDB" id="A0A2U1D4E8"/>